<sequence length="69" mass="8037">MFQLCKWTEFTQFSLPEVLFCTSALANPQWLGFLPPLRTPFLAPYALQGWIMVSTQHTCYWPRTDLALI</sequence>
<accession>A0A8H7CXY4</accession>
<organism evidence="1 2">
    <name type="scientific">Mycena venus</name>
    <dbReference type="NCBI Taxonomy" id="2733690"/>
    <lineage>
        <taxon>Eukaryota</taxon>
        <taxon>Fungi</taxon>
        <taxon>Dikarya</taxon>
        <taxon>Basidiomycota</taxon>
        <taxon>Agaricomycotina</taxon>
        <taxon>Agaricomycetes</taxon>
        <taxon>Agaricomycetidae</taxon>
        <taxon>Agaricales</taxon>
        <taxon>Marasmiineae</taxon>
        <taxon>Mycenaceae</taxon>
        <taxon>Mycena</taxon>
    </lineage>
</organism>
<dbReference type="AlphaFoldDB" id="A0A8H7CXY4"/>
<reference evidence="1" key="1">
    <citation type="submission" date="2020-05" db="EMBL/GenBank/DDBJ databases">
        <title>Mycena genomes resolve the evolution of fungal bioluminescence.</title>
        <authorList>
            <person name="Tsai I.J."/>
        </authorList>
    </citation>
    <scope>NUCLEOTIDE SEQUENCE</scope>
    <source>
        <strain evidence="1">CCC161011</strain>
    </source>
</reference>
<keyword evidence="2" id="KW-1185">Reference proteome</keyword>
<dbReference type="Proteomes" id="UP000620124">
    <property type="component" value="Unassembled WGS sequence"/>
</dbReference>
<dbReference type="EMBL" id="JACAZI010000009">
    <property type="protein sequence ID" value="KAF7352061.1"/>
    <property type="molecule type" value="Genomic_DNA"/>
</dbReference>
<protein>
    <submittedName>
        <fullName evidence="1">Uncharacterized protein</fullName>
    </submittedName>
</protein>
<evidence type="ECO:0000313" key="1">
    <source>
        <dbReference type="EMBL" id="KAF7352061.1"/>
    </source>
</evidence>
<evidence type="ECO:0000313" key="2">
    <source>
        <dbReference type="Proteomes" id="UP000620124"/>
    </source>
</evidence>
<comment type="caution">
    <text evidence="1">The sequence shown here is derived from an EMBL/GenBank/DDBJ whole genome shotgun (WGS) entry which is preliminary data.</text>
</comment>
<proteinExistence type="predicted"/>
<name>A0A8H7CXY4_9AGAR</name>
<gene>
    <name evidence="1" type="ORF">MVEN_01168800</name>
</gene>